<reference evidence="9 10" key="1">
    <citation type="submission" date="2018-08" db="EMBL/GenBank/DDBJ databases">
        <title>Genomic investigation of the strawberry pathogen Phytophthora fragariae indicates pathogenicity is determined by transcriptional variation in three key races.</title>
        <authorList>
            <person name="Adams T.M."/>
            <person name="Armitage A.D."/>
            <person name="Sobczyk M.K."/>
            <person name="Bates H.J."/>
            <person name="Dunwell J.M."/>
            <person name="Nellist C.F."/>
            <person name="Harrison R.J."/>
        </authorList>
    </citation>
    <scope>NUCLEOTIDE SEQUENCE [LARGE SCALE GENOMIC DNA]</scope>
    <source>
        <strain evidence="8 11">A4</strain>
        <strain evidence="7 12">BC-1</strain>
        <strain evidence="6 10">NOV-27</strain>
        <strain evidence="5 13">NOV-5</strain>
        <strain evidence="4 14">NOV-71</strain>
        <strain evidence="2 9">NOV-9</strain>
        <strain evidence="3 15">SCRP245</strain>
    </source>
</reference>
<dbReference type="Proteomes" id="UP000441208">
    <property type="component" value="Unassembled WGS sequence"/>
</dbReference>
<dbReference type="EMBL" id="QXFZ01000237">
    <property type="protein sequence ID" value="KAE9125333.1"/>
    <property type="molecule type" value="Genomic_DNA"/>
</dbReference>
<evidence type="ECO:0000313" key="8">
    <source>
        <dbReference type="EMBL" id="KAE9322572.1"/>
    </source>
</evidence>
<evidence type="ECO:0000313" key="9">
    <source>
        <dbReference type="Proteomes" id="UP000429523"/>
    </source>
</evidence>
<keyword evidence="1" id="KW-0732">Signal</keyword>
<evidence type="ECO:0000313" key="10">
    <source>
        <dbReference type="Proteomes" id="UP000433483"/>
    </source>
</evidence>
<feature type="signal peptide" evidence="1">
    <location>
        <begin position="1"/>
        <end position="22"/>
    </location>
</feature>
<evidence type="ECO:0000313" key="13">
    <source>
        <dbReference type="Proteomes" id="UP000440732"/>
    </source>
</evidence>
<evidence type="ECO:0000313" key="7">
    <source>
        <dbReference type="EMBL" id="KAE9248707.1"/>
    </source>
</evidence>
<dbReference type="AlphaFoldDB" id="A0A6A3FU63"/>
<evidence type="ECO:0000313" key="4">
    <source>
        <dbReference type="EMBL" id="KAE9125333.1"/>
    </source>
</evidence>
<dbReference type="Proteomes" id="UP000429523">
    <property type="component" value="Unassembled WGS sequence"/>
</dbReference>
<dbReference type="EMBL" id="QXGE01000149">
    <property type="protein sequence ID" value="KAE9322572.1"/>
    <property type="molecule type" value="Genomic_DNA"/>
</dbReference>
<proteinExistence type="predicted"/>
<comment type="caution">
    <text evidence="2">The sequence shown here is derived from an EMBL/GenBank/DDBJ whole genome shotgun (WGS) entry which is preliminary data.</text>
</comment>
<dbReference type="Proteomes" id="UP000460718">
    <property type="component" value="Unassembled WGS sequence"/>
</dbReference>
<dbReference type="Proteomes" id="UP000440732">
    <property type="component" value="Unassembled WGS sequence"/>
</dbReference>
<dbReference type="EMBL" id="QXGF01000015">
    <property type="protein sequence ID" value="KAE8949745.1"/>
    <property type="molecule type" value="Genomic_DNA"/>
</dbReference>
<name>A0A6A3FU63_9STRA</name>
<organism evidence="2 9">
    <name type="scientific">Phytophthora fragariae</name>
    <dbReference type="NCBI Taxonomy" id="53985"/>
    <lineage>
        <taxon>Eukaryota</taxon>
        <taxon>Sar</taxon>
        <taxon>Stramenopiles</taxon>
        <taxon>Oomycota</taxon>
        <taxon>Peronosporomycetes</taxon>
        <taxon>Peronosporales</taxon>
        <taxon>Peronosporaceae</taxon>
        <taxon>Phytophthora</taxon>
    </lineage>
</organism>
<evidence type="ECO:0008006" key="16">
    <source>
        <dbReference type="Google" id="ProtNLM"/>
    </source>
</evidence>
<evidence type="ECO:0000313" key="12">
    <source>
        <dbReference type="Proteomes" id="UP000440367"/>
    </source>
</evidence>
<feature type="chain" id="PRO_5036163871" description="RxLR effector protein" evidence="1">
    <location>
        <begin position="23"/>
        <end position="69"/>
    </location>
</feature>
<dbReference type="Proteomes" id="UP000437068">
    <property type="component" value="Unassembled WGS sequence"/>
</dbReference>
<keyword evidence="10" id="KW-1185">Reference proteome</keyword>
<dbReference type="EMBL" id="QXGA01000218">
    <property type="protein sequence ID" value="KAE9149874.1"/>
    <property type="molecule type" value="Genomic_DNA"/>
</dbReference>
<sequence length="69" mass="8215">MPFWLFMICLITALTMTPCIQTWWGAAVKTEIGTTQHHSVLRELETIHAHDQRFNRNHHVIRNKNPKHR</sequence>
<dbReference type="EMBL" id="QXGD01000187">
    <property type="protein sequence ID" value="KAE9248707.1"/>
    <property type="molecule type" value="Genomic_DNA"/>
</dbReference>
<evidence type="ECO:0000313" key="15">
    <source>
        <dbReference type="Proteomes" id="UP000460718"/>
    </source>
</evidence>
<evidence type="ECO:0000313" key="6">
    <source>
        <dbReference type="EMBL" id="KAE9222880.1"/>
    </source>
</evidence>
<evidence type="ECO:0000256" key="1">
    <source>
        <dbReference type="SAM" id="SignalP"/>
    </source>
</evidence>
<dbReference type="Proteomes" id="UP000433483">
    <property type="component" value="Unassembled WGS sequence"/>
</dbReference>
<dbReference type="Proteomes" id="UP000440367">
    <property type="component" value="Unassembled WGS sequence"/>
</dbReference>
<evidence type="ECO:0000313" key="5">
    <source>
        <dbReference type="EMBL" id="KAE9149874.1"/>
    </source>
</evidence>
<evidence type="ECO:0000313" key="14">
    <source>
        <dbReference type="Proteomes" id="UP000441208"/>
    </source>
</evidence>
<evidence type="ECO:0000313" key="11">
    <source>
        <dbReference type="Proteomes" id="UP000437068"/>
    </source>
</evidence>
<accession>A0A6A3FU63</accession>
<dbReference type="EMBL" id="QXFW01000223">
    <property type="protein sequence ID" value="KAE9019971.1"/>
    <property type="molecule type" value="Genomic_DNA"/>
</dbReference>
<evidence type="ECO:0000313" key="3">
    <source>
        <dbReference type="EMBL" id="KAE9019971.1"/>
    </source>
</evidence>
<protein>
    <recommendedName>
        <fullName evidence="16">RxLR effector protein</fullName>
    </recommendedName>
</protein>
<dbReference type="EMBL" id="QXGB01000244">
    <property type="protein sequence ID" value="KAE9222880.1"/>
    <property type="molecule type" value="Genomic_DNA"/>
</dbReference>
<gene>
    <name evidence="8" type="ORF">PF001_g4330</name>
    <name evidence="7" type="ORF">PF002_g5665</name>
    <name evidence="6" type="ORF">PF005_g6513</name>
    <name evidence="5" type="ORF">PF006_g5688</name>
    <name evidence="4" type="ORF">PF007_g6389</name>
    <name evidence="2" type="ORF">PF009_g728</name>
    <name evidence="3" type="ORF">PF011_g5615</name>
</gene>
<evidence type="ECO:0000313" key="2">
    <source>
        <dbReference type="EMBL" id="KAE8949745.1"/>
    </source>
</evidence>